<dbReference type="EC" id="4.2.1.75" evidence="3 9"/>
<evidence type="ECO:0000259" key="10">
    <source>
        <dbReference type="Pfam" id="PF02602"/>
    </source>
</evidence>
<evidence type="ECO:0000256" key="1">
    <source>
        <dbReference type="ARBA" id="ARBA00004772"/>
    </source>
</evidence>
<comment type="similarity">
    <text evidence="2 9">Belongs to the uroporphyrinogen-III synthase family.</text>
</comment>
<dbReference type="Proteomes" id="UP000811844">
    <property type="component" value="Unassembled WGS sequence"/>
</dbReference>
<dbReference type="PANTHER" id="PTHR38042">
    <property type="entry name" value="UROPORPHYRINOGEN-III SYNTHASE, CHLOROPLASTIC"/>
    <property type="match status" value="1"/>
</dbReference>
<sequence>MKVLLTRPAGRNQEMVDHLTQRQIDHLVTPMIEVVCSNNPFPTPTIDQTDIMIFISTNAVKYAAQLLPQPLAQSLPQSCQFYAVGQATHDALTQLGVQATPSPTSSQDSEGLLSLPQLTSLAQKQVIIVRGNGGRETLAQEITQRGGNVNYWETYTRQAIAYKTPDVYQAWIDFKIDTIVVTSGEILANLVNLLPKELFAWLRSCHIIVPSTRVKLQANELGLSYVTNANGASTPAILANLFD</sequence>
<dbReference type="CDD" id="cd06578">
    <property type="entry name" value="HemD"/>
    <property type="match status" value="1"/>
</dbReference>
<evidence type="ECO:0000256" key="9">
    <source>
        <dbReference type="RuleBase" id="RU366031"/>
    </source>
</evidence>
<gene>
    <name evidence="11" type="ORF">G3R48_16665</name>
</gene>
<dbReference type="InterPro" id="IPR003754">
    <property type="entry name" value="4pyrrol_synth_uPrphyn_synth"/>
</dbReference>
<evidence type="ECO:0000256" key="5">
    <source>
        <dbReference type="ARBA" id="ARBA00023244"/>
    </source>
</evidence>
<accession>A0ABS5I6Y5</accession>
<comment type="function">
    <text evidence="6 9">Catalyzes cyclization of the linear tetrapyrrole, hydroxymethylbilane, to the macrocyclic uroporphyrinogen III.</text>
</comment>
<comment type="catalytic activity">
    <reaction evidence="8 9">
        <text>hydroxymethylbilane = uroporphyrinogen III + H2O</text>
        <dbReference type="Rhea" id="RHEA:18965"/>
        <dbReference type="ChEBI" id="CHEBI:15377"/>
        <dbReference type="ChEBI" id="CHEBI:57308"/>
        <dbReference type="ChEBI" id="CHEBI:57845"/>
        <dbReference type="EC" id="4.2.1.75"/>
    </reaction>
</comment>
<evidence type="ECO:0000313" key="11">
    <source>
        <dbReference type="EMBL" id="MBR9729603.1"/>
    </source>
</evidence>
<dbReference type="Pfam" id="PF02602">
    <property type="entry name" value="HEM4"/>
    <property type="match status" value="1"/>
</dbReference>
<dbReference type="RefSeq" id="WP_153666327.1">
    <property type="nucleotide sequence ID" value="NZ_JAAIKR010000026.1"/>
</dbReference>
<evidence type="ECO:0000256" key="6">
    <source>
        <dbReference type="ARBA" id="ARBA00037589"/>
    </source>
</evidence>
<comment type="pathway">
    <text evidence="1 9">Porphyrin-containing compound metabolism; protoporphyrin-IX biosynthesis; coproporphyrinogen-III from 5-aminolevulinate: step 3/4.</text>
</comment>
<evidence type="ECO:0000256" key="7">
    <source>
        <dbReference type="ARBA" id="ARBA00040167"/>
    </source>
</evidence>
<protein>
    <recommendedName>
        <fullName evidence="7 9">Uroporphyrinogen-III synthase</fullName>
        <ecNumber evidence="3 9">4.2.1.75</ecNumber>
    </recommendedName>
</protein>
<dbReference type="InterPro" id="IPR036108">
    <property type="entry name" value="4pyrrol_syn_uPrphyn_synt_sf"/>
</dbReference>
<comment type="caution">
    <text evidence="11">The sequence shown here is derived from an EMBL/GenBank/DDBJ whole genome shotgun (WGS) entry which is preliminary data.</text>
</comment>
<reference evidence="11 12" key="1">
    <citation type="submission" date="2020-02" db="EMBL/GenBank/DDBJ databases">
        <title>Shewanella WXL01 sp. nov., a marine bacterium isolated from green algae in Luhuitou Fringing Reef (Northern South China Sea).</title>
        <authorList>
            <person name="Wang X."/>
        </authorList>
    </citation>
    <scope>NUCLEOTIDE SEQUENCE [LARGE SCALE GENOMIC DNA]</scope>
    <source>
        <strain evidence="11 12">MCCC 1A01895</strain>
    </source>
</reference>
<dbReference type="Gene3D" id="3.40.50.10090">
    <property type="match status" value="2"/>
</dbReference>
<proteinExistence type="inferred from homology"/>
<evidence type="ECO:0000256" key="8">
    <source>
        <dbReference type="ARBA" id="ARBA00048617"/>
    </source>
</evidence>
<dbReference type="EMBL" id="JAAIKR010000026">
    <property type="protein sequence ID" value="MBR9729603.1"/>
    <property type="molecule type" value="Genomic_DNA"/>
</dbReference>
<evidence type="ECO:0000256" key="4">
    <source>
        <dbReference type="ARBA" id="ARBA00023239"/>
    </source>
</evidence>
<dbReference type="InterPro" id="IPR039793">
    <property type="entry name" value="UROS/Hem4"/>
</dbReference>
<evidence type="ECO:0000256" key="2">
    <source>
        <dbReference type="ARBA" id="ARBA00008133"/>
    </source>
</evidence>
<keyword evidence="12" id="KW-1185">Reference proteome</keyword>
<evidence type="ECO:0000313" key="12">
    <source>
        <dbReference type="Proteomes" id="UP000811844"/>
    </source>
</evidence>
<dbReference type="SUPFAM" id="SSF69618">
    <property type="entry name" value="HemD-like"/>
    <property type="match status" value="1"/>
</dbReference>
<feature type="domain" description="Tetrapyrrole biosynthesis uroporphyrinogen III synthase" evidence="10">
    <location>
        <begin position="14"/>
        <end position="236"/>
    </location>
</feature>
<keyword evidence="5 9" id="KW-0627">Porphyrin biosynthesis</keyword>
<keyword evidence="4 9" id="KW-0456">Lyase</keyword>
<organism evidence="11 12">
    <name type="scientific">Shewanella intestini</name>
    <dbReference type="NCBI Taxonomy" id="2017544"/>
    <lineage>
        <taxon>Bacteria</taxon>
        <taxon>Pseudomonadati</taxon>
        <taxon>Pseudomonadota</taxon>
        <taxon>Gammaproteobacteria</taxon>
        <taxon>Alteromonadales</taxon>
        <taxon>Shewanellaceae</taxon>
        <taxon>Shewanella</taxon>
    </lineage>
</organism>
<evidence type="ECO:0000256" key="3">
    <source>
        <dbReference type="ARBA" id="ARBA00013109"/>
    </source>
</evidence>
<dbReference type="PANTHER" id="PTHR38042:SF1">
    <property type="entry name" value="UROPORPHYRINOGEN-III SYNTHASE, CHLOROPLASTIC"/>
    <property type="match status" value="1"/>
</dbReference>
<name>A0ABS5I6Y5_9GAMM</name>